<dbReference type="Proteomes" id="UP000800235">
    <property type="component" value="Unassembled WGS sequence"/>
</dbReference>
<dbReference type="AlphaFoldDB" id="A0A9P4NNJ6"/>
<proteinExistence type="predicted"/>
<sequence length="173" mass="19066">MPFRVEDPKPYNGWNGPVLCAHCNDPAQMSQLIREIVHAGLPKSEIDMTDWYWTHNTHPPAASLVFLVGINKDGSTAISCIPNAKSVGFKGINDPRLQEVSGFWHPGRIDAFTKMHEWGRGGLIWNLEQAQPGSIAHKEFYVLSTGVAVEGYQGLAKAEKGPGGEKKVEEETK</sequence>
<name>A0A9P4NNJ6_9PEZI</name>
<keyword evidence="2" id="KW-1185">Reference proteome</keyword>
<protein>
    <submittedName>
        <fullName evidence="1">Uncharacterized protein</fullName>
    </submittedName>
</protein>
<dbReference type="EMBL" id="MU007055">
    <property type="protein sequence ID" value="KAF2428258.1"/>
    <property type="molecule type" value="Genomic_DNA"/>
</dbReference>
<evidence type="ECO:0000313" key="1">
    <source>
        <dbReference type="EMBL" id="KAF2428258.1"/>
    </source>
</evidence>
<gene>
    <name evidence="1" type="ORF">EJ08DRAFT_699119</name>
</gene>
<reference evidence="1" key="1">
    <citation type="journal article" date="2020" name="Stud. Mycol.">
        <title>101 Dothideomycetes genomes: a test case for predicting lifestyles and emergence of pathogens.</title>
        <authorList>
            <person name="Haridas S."/>
            <person name="Albert R."/>
            <person name="Binder M."/>
            <person name="Bloem J."/>
            <person name="Labutti K."/>
            <person name="Salamov A."/>
            <person name="Andreopoulos B."/>
            <person name="Baker S."/>
            <person name="Barry K."/>
            <person name="Bills G."/>
            <person name="Bluhm B."/>
            <person name="Cannon C."/>
            <person name="Castanera R."/>
            <person name="Culley D."/>
            <person name="Daum C."/>
            <person name="Ezra D."/>
            <person name="Gonzalez J."/>
            <person name="Henrissat B."/>
            <person name="Kuo A."/>
            <person name="Liang C."/>
            <person name="Lipzen A."/>
            <person name="Lutzoni F."/>
            <person name="Magnuson J."/>
            <person name="Mondo S."/>
            <person name="Nolan M."/>
            <person name="Ohm R."/>
            <person name="Pangilinan J."/>
            <person name="Park H.-J."/>
            <person name="Ramirez L."/>
            <person name="Alfaro M."/>
            <person name="Sun H."/>
            <person name="Tritt A."/>
            <person name="Yoshinaga Y."/>
            <person name="Zwiers L.-H."/>
            <person name="Turgeon B."/>
            <person name="Goodwin S."/>
            <person name="Spatafora J."/>
            <person name="Crous P."/>
            <person name="Grigoriev I."/>
        </authorList>
    </citation>
    <scope>NUCLEOTIDE SEQUENCE</scope>
    <source>
        <strain evidence="1">CBS 130266</strain>
    </source>
</reference>
<comment type="caution">
    <text evidence="1">The sequence shown here is derived from an EMBL/GenBank/DDBJ whole genome shotgun (WGS) entry which is preliminary data.</text>
</comment>
<evidence type="ECO:0000313" key="2">
    <source>
        <dbReference type="Proteomes" id="UP000800235"/>
    </source>
</evidence>
<accession>A0A9P4NNJ6</accession>
<organism evidence="1 2">
    <name type="scientific">Tothia fuscella</name>
    <dbReference type="NCBI Taxonomy" id="1048955"/>
    <lineage>
        <taxon>Eukaryota</taxon>
        <taxon>Fungi</taxon>
        <taxon>Dikarya</taxon>
        <taxon>Ascomycota</taxon>
        <taxon>Pezizomycotina</taxon>
        <taxon>Dothideomycetes</taxon>
        <taxon>Pleosporomycetidae</taxon>
        <taxon>Venturiales</taxon>
        <taxon>Cylindrosympodiaceae</taxon>
        <taxon>Tothia</taxon>
    </lineage>
</organism>